<dbReference type="SMART" id="SM00248">
    <property type="entry name" value="ANK"/>
    <property type="match status" value="3"/>
</dbReference>
<keyword evidence="2 3" id="KW-0040">ANK repeat</keyword>
<feature type="coiled-coil region" evidence="4">
    <location>
        <begin position="504"/>
        <end position="552"/>
    </location>
</feature>
<dbReference type="PANTHER" id="PTHR24189">
    <property type="entry name" value="MYOTROPHIN"/>
    <property type="match status" value="1"/>
</dbReference>
<dbReference type="PROSITE" id="PS50088">
    <property type="entry name" value="ANK_REPEAT"/>
    <property type="match status" value="1"/>
</dbReference>
<dbReference type="SUPFAM" id="SSF48403">
    <property type="entry name" value="Ankyrin repeat"/>
    <property type="match status" value="1"/>
</dbReference>
<protein>
    <submittedName>
        <fullName evidence="6">Uncharacterized protein</fullName>
    </submittedName>
</protein>
<dbReference type="Gene3D" id="1.25.40.20">
    <property type="entry name" value="Ankyrin repeat-containing domain"/>
    <property type="match status" value="1"/>
</dbReference>
<organism evidence="6">
    <name type="scientific">Pyramimonas obovata</name>
    <dbReference type="NCBI Taxonomy" id="1411642"/>
    <lineage>
        <taxon>Eukaryota</taxon>
        <taxon>Viridiplantae</taxon>
        <taxon>Chlorophyta</taxon>
        <taxon>Pyramimonadophyceae</taxon>
        <taxon>Pyramimonadales</taxon>
        <taxon>Pyramimonadaceae</taxon>
        <taxon>Pyramimonas</taxon>
        <taxon>Pyramimonas incertae sedis</taxon>
    </lineage>
</organism>
<dbReference type="Pfam" id="PF12796">
    <property type="entry name" value="Ank_2"/>
    <property type="match status" value="1"/>
</dbReference>
<evidence type="ECO:0000256" key="4">
    <source>
        <dbReference type="SAM" id="Coils"/>
    </source>
</evidence>
<feature type="coiled-coil region" evidence="4">
    <location>
        <begin position="201"/>
        <end position="453"/>
    </location>
</feature>
<evidence type="ECO:0000256" key="5">
    <source>
        <dbReference type="SAM" id="MobiDB-lite"/>
    </source>
</evidence>
<feature type="region of interest" description="Disordered" evidence="5">
    <location>
        <begin position="1123"/>
        <end position="1147"/>
    </location>
</feature>
<evidence type="ECO:0000256" key="2">
    <source>
        <dbReference type="ARBA" id="ARBA00023043"/>
    </source>
</evidence>
<dbReference type="AlphaFoldDB" id="A0A7S0RMH5"/>
<feature type="coiled-coil region" evidence="4">
    <location>
        <begin position="802"/>
        <end position="911"/>
    </location>
</feature>
<dbReference type="InterPro" id="IPR050745">
    <property type="entry name" value="Multifunctional_regulatory"/>
</dbReference>
<reference evidence="6" key="1">
    <citation type="submission" date="2021-01" db="EMBL/GenBank/DDBJ databases">
        <authorList>
            <person name="Corre E."/>
            <person name="Pelletier E."/>
            <person name="Niang G."/>
            <person name="Scheremetjew M."/>
            <person name="Finn R."/>
            <person name="Kale V."/>
            <person name="Holt S."/>
            <person name="Cochrane G."/>
            <person name="Meng A."/>
            <person name="Brown T."/>
            <person name="Cohen L."/>
        </authorList>
    </citation>
    <scope>NUCLEOTIDE SEQUENCE</scope>
    <source>
        <strain evidence="6">CCMP722</strain>
    </source>
</reference>
<keyword evidence="4" id="KW-0175">Coiled coil</keyword>
<dbReference type="InterPro" id="IPR002110">
    <property type="entry name" value="Ankyrin_rpt"/>
</dbReference>
<evidence type="ECO:0000256" key="1">
    <source>
        <dbReference type="ARBA" id="ARBA00022737"/>
    </source>
</evidence>
<feature type="repeat" description="ANK" evidence="3">
    <location>
        <begin position="1"/>
        <end position="31"/>
    </location>
</feature>
<evidence type="ECO:0000313" key="6">
    <source>
        <dbReference type="EMBL" id="CAD8682148.1"/>
    </source>
</evidence>
<proteinExistence type="predicted"/>
<dbReference type="EMBL" id="HBFA01031371">
    <property type="protein sequence ID" value="CAD8682148.1"/>
    <property type="molecule type" value="Transcribed_RNA"/>
</dbReference>
<keyword evidence="1" id="KW-0677">Repeat</keyword>
<accession>A0A7S0RMH5</accession>
<feature type="coiled-coil region" evidence="4">
    <location>
        <begin position="610"/>
        <end position="766"/>
    </location>
</feature>
<evidence type="ECO:0000256" key="3">
    <source>
        <dbReference type="PROSITE-ProRule" id="PRU00023"/>
    </source>
</evidence>
<dbReference type="PROSITE" id="PS50297">
    <property type="entry name" value="ANK_REP_REGION"/>
    <property type="match status" value="1"/>
</dbReference>
<feature type="coiled-coil region" evidence="4">
    <location>
        <begin position="937"/>
        <end position="1034"/>
    </location>
</feature>
<sequence length="1147" mass="129324">MASVHSAAKRGDIDLVEHLLKTTANIDVNSVDGNGNSILHLVARFGHLDMLQILFMMNSKKYPFNPFQKNMEGRKPVELAMHYQHHECAELLLRFKYVGSTKVEESAYDEATVQELQETLANIHTDEAIAVMRVKGSISTPILPDTEPHALPALSKTEPLALGRPGSMDNLNSSLVLSHKAKWDAEQQQMMSELEKAGSQLVVYEQEVAEKNKLMAAMEQEFSALQLKYTELTPMKERVLELEVANERLKTQLAEERGRNSVETSKLEVLDELRGSLQAKLHALEADLSEERLRHQQTTTVKASLEAQQREQQVSAAKAEAENTTMRARLEQLQEQRQLEAARHAAQIQAKDMENAGLTATCQHLEAAKQTAEKNAMQVSSAKDLEMVQLRAQLQAAEKQNATISAEVQLLQTKFDLNSEDCERIRDQSRGEQQSLQQMLAEAKEEAMELKQTAAARGRKVEGLTSELETANVKLQARDEEIERMRLLVGHGREEKNKLEEAVAQQKEREAAAHLQEVARLQSELAEKAAEYEDLKNSNASLNKKIIELTRGATQDVEQADREYEELVKARLVVVEKFEQLQETSSKQINELSVRLQAATDNAHTWEMTLIKEQEKLSTEKEKRAAVEAQLEKLLPEVEELRPLPAQLRTVLEQCQEQKDRLKELDERLQANLTSKDRVAMLEEEAIKYKKLHQEDGEKYQAEILKLEEALVNIQTQLQDWQNKYYAEVAGNAVIKQEHDLTKSDLAAKTSALEESEMEVAKLRSEGEAVAAKLKEVQFTLDTDTVFHENLAKEHRDGLLVVERAQKELGEKAAELAKTKDEVTEKEAEITQLKESIEVKEQQSKEAIEAEERTMDQLRAEMEAERKEAAMAKENLEKEVAELKAQLKAELTELKQKLAQETEEKTIKQQLADGTQACLQAAEQLIEEQKAKSALEKSALEKELEGSQAALAEALQEAATITSAKEQAKAACTRVIAERDGVIAERDDLTAKLEENMKELESAAEMLLKFQTKLEEKKTALAGEQEKLDTTTKEAELKGEEIQRVTHALKVSTEEHRVALEALAEKEAEVQSMQGQMDMAKEVFKKIQQEKQWLQEAKEMEEQGNKRLIRSLDQYKRELNRLGAQLKNEAPPSEAKADAAGVPAFLL</sequence>
<name>A0A7S0RMH5_9CHLO</name>
<gene>
    <name evidence="6" type="ORF">POBO1169_LOCUS15787</name>
</gene>
<dbReference type="InterPro" id="IPR036770">
    <property type="entry name" value="Ankyrin_rpt-contain_sf"/>
</dbReference>